<accession>A0A2T7P9M4</accession>
<dbReference type="Proteomes" id="UP000245119">
    <property type="component" value="Linkage Group LG5"/>
</dbReference>
<reference evidence="1 2" key="1">
    <citation type="submission" date="2018-04" db="EMBL/GenBank/DDBJ databases">
        <title>The genome of golden apple snail Pomacea canaliculata provides insight into stress tolerance and invasive adaptation.</title>
        <authorList>
            <person name="Liu C."/>
            <person name="Liu B."/>
            <person name="Ren Y."/>
            <person name="Zhang Y."/>
            <person name="Wang H."/>
            <person name="Li S."/>
            <person name="Jiang F."/>
            <person name="Yin L."/>
            <person name="Zhang G."/>
            <person name="Qian W."/>
            <person name="Fan W."/>
        </authorList>
    </citation>
    <scope>NUCLEOTIDE SEQUENCE [LARGE SCALE GENOMIC DNA]</scope>
    <source>
        <strain evidence="1">SZHN2017</strain>
        <tissue evidence="1">Muscle</tissue>
    </source>
</reference>
<protein>
    <submittedName>
        <fullName evidence="1">Uncharacterized protein</fullName>
    </submittedName>
</protein>
<comment type="caution">
    <text evidence="1">The sequence shown here is derived from an EMBL/GenBank/DDBJ whole genome shotgun (WGS) entry which is preliminary data.</text>
</comment>
<gene>
    <name evidence="1" type="ORF">C0Q70_09368</name>
</gene>
<sequence>MCGRTTVVELRLAVEADPDDDVRSLPVTRGMPWRCALADCVGSSLAAVDNILLAMITACEERPGGLWQSFGAGWGDG</sequence>
<dbReference type="AlphaFoldDB" id="A0A2T7P9M4"/>
<organism evidence="1 2">
    <name type="scientific">Pomacea canaliculata</name>
    <name type="common">Golden apple snail</name>
    <dbReference type="NCBI Taxonomy" id="400727"/>
    <lineage>
        <taxon>Eukaryota</taxon>
        <taxon>Metazoa</taxon>
        <taxon>Spiralia</taxon>
        <taxon>Lophotrochozoa</taxon>
        <taxon>Mollusca</taxon>
        <taxon>Gastropoda</taxon>
        <taxon>Caenogastropoda</taxon>
        <taxon>Architaenioglossa</taxon>
        <taxon>Ampullarioidea</taxon>
        <taxon>Ampullariidae</taxon>
        <taxon>Pomacea</taxon>
    </lineage>
</organism>
<keyword evidence="2" id="KW-1185">Reference proteome</keyword>
<proteinExistence type="predicted"/>
<name>A0A2T7P9M4_POMCA</name>
<dbReference type="EMBL" id="PZQS01000005">
    <property type="protein sequence ID" value="PVD30106.1"/>
    <property type="molecule type" value="Genomic_DNA"/>
</dbReference>
<evidence type="ECO:0000313" key="1">
    <source>
        <dbReference type="EMBL" id="PVD30106.1"/>
    </source>
</evidence>
<evidence type="ECO:0000313" key="2">
    <source>
        <dbReference type="Proteomes" id="UP000245119"/>
    </source>
</evidence>